<sequence>MPPRKRRIKATRAANYAQVEEQPESPCLPPQDQEEDIAPVDPLLTNEEEEAEGGNLLGRGHPLGS</sequence>
<organism evidence="2 3">
    <name type="scientific">Dreissena polymorpha</name>
    <name type="common">Zebra mussel</name>
    <name type="synonym">Mytilus polymorpha</name>
    <dbReference type="NCBI Taxonomy" id="45954"/>
    <lineage>
        <taxon>Eukaryota</taxon>
        <taxon>Metazoa</taxon>
        <taxon>Spiralia</taxon>
        <taxon>Lophotrochozoa</taxon>
        <taxon>Mollusca</taxon>
        <taxon>Bivalvia</taxon>
        <taxon>Autobranchia</taxon>
        <taxon>Heteroconchia</taxon>
        <taxon>Euheterodonta</taxon>
        <taxon>Imparidentia</taxon>
        <taxon>Neoheterodontei</taxon>
        <taxon>Myida</taxon>
        <taxon>Dreissenoidea</taxon>
        <taxon>Dreissenidae</taxon>
        <taxon>Dreissena</taxon>
    </lineage>
</organism>
<dbReference type="EMBL" id="JAIWYP010000013">
    <property type="protein sequence ID" value="KAH3722213.1"/>
    <property type="molecule type" value="Genomic_DNA"/>
</dbReference>
<keyword evidence="3" id="KW-1185">Reference proteome</keyword>
<comment type="caution">
    <text evidence="2">The sequence shown here is derived from an EMBL/GenBank/DDBJ whole genome shotgun (WGS) entry which is preliminary data.</text>
</comment>
<reference evidence="2" key="1">
    <citation type="journal article" date="2019" name="bioRxiv">
        <title>The Genome of the Zebra Mussel, Dreissena polymorpha: A Resource for Invasive Species Research.</title>
        <authorList>
            <person name="McCartney M.A."/>
            <person name="Auch B."/>
            <person name="Kono T."/>
            <person name="Mallez S."/>
            <person name="Zhang Y."/>
            <person name="Obille A."/>
            <person name="Becker A."/>
            <person name="Abrahante J.E."/>
            <person name="Garbe J."/>
            <person name="Badalamenti J.P."/>
            <person name="Herman A."/>
            <person name="Mangelson H."/>
            <person name="Liachko I."/>
            <person name="Sullivan S."/>
            <person name="Sone E.D."/>
            <person name="Koren S."/>
            <person name="Silverstein K.A.T."/>
            <person name="Beckman K.B."/>
            <person name="Gohl D.M."/>
        </authorList>
    </citation>
    <scope>NUCLEOTIDE SEQUENCE</scope>
    <source>
        <strain evidence="2">Duluth1</strain>
        <tissue evidence="2">Whole animal</tissue>
    </source>
</reference>
<feature type="region of interest" description="Disordered" evidence="1">
    <location>
        <begin position="1"/>
        <end position="65"/>
    </location>
</feature>
<feature type="compositionally biased region" description="Gly residues" evidence="1">
    <location>
        <begin position="55"/>
        <end position="65"/>
    </location>
</feature>
<dbReference type="Proteomes" id="UP000828390">
    <property type="component" value="Unassembled WGS sequence"/>
</dbReference>
<reference evidence="2" key="2">
    <citation type="submission" date="2020-11" db="EMBL/GenBank/DDBJ databases">
        <authorList>
            <person name="McCartney M.A."/>
            <person name="Auch B."/>
            <person name="Kono T."/>
            <person name="Mallez S."/>
            <person name="Becker A."/>
            <person name="Gohl D.M."/>
            <person name="Silverstein K.A.T."/>
            <person name="Koren S."/>
            <person name="Bechman K.B."/>
            <person name="Herman A."/>
            <person name="Abrahante J.E."/>
            <person name="Garbe J."/>
        </authorList>
    </citation>
    <scope>NUCLEOTIDE SEQUENCE</scope>
    <source>
        <strain evidence="2">Duluth1</strain>
        <tissue evidence="2">Whole animal</tissue>
    </source>
</reference>
<evidence type="ECO:0000256" key="1">
    <source>
        <dbReference type="SAM" id="MobiDB-lite"/>
    </source>
</evidence>
<proteinExistence type="predicted"/>
<feature type="compositionally biased region" description="Basic residues" evidence="1">
    <location>
        <begin position="1"/>
        <end position="10"/>
    </location>
</feature>
<evidence type="ECO:0000313" key="2">
    <source>
        <dbReference type="EMBL" id="KAH3722213.1"/>
    </source>
</evidence>
<name>A0A9D4CDK9_DREPO</name>
<accession>A0A9D4CDK9</accession>
<evidence type="ECO:0000313" key="3">
    <source>
        <dbReference type="Proteomes" id="UP000828390"/>
    </source>
</evidence>
<gene>
    <name evidence="2" type="ORF">DPMN_065169</name>
</gene>
<dbReference type="AlphaFoldDB" id="A0A9D4CDK9"/>
<protein>
    <submittedName>
        <fullName evidence="2">Uncharacterized protein</fullName>
    </submittedName>
</protein>